<name>A0A220TZ59_9BACI</name>
<keyword evidence="7" id="KW-0234">DNA repair</keyword>
<dbReference type="SUPFAM" id="SSF53155">
    <property type="entry name" value="Methylated DNA-protein cysteine methyltransferase domain"/>
    <property type="match status" value="1"/>
</dbReference>
<dbReference type="Pfam" id="PF02870">
    <property type="entry name" value="Methyltransf_1N"/>
    <property type="match status" value="1"/>
</dbReference>
<evidence type="ECO:0000256" key="4">
    <source>
        <dbReference type="ARBA" id="ARBA00022603"/>
    </source>
</evidence>
<sequence>MNRISKGIISWSLFEYQNWQFYLAATSKGLCYVGSPNSPFDELKNWVMYHFPQDELKKTTTMLEPCKTEFREYLQGKRETFTFPVDIRGTEFQQKIWHTLNQIPYGATYTYTQIAELAQRPSAVRAVGTAIGANPVLISVPCHRVIGKNGKLTGYRGGLEMKKQLLHLEKKL</sequence>
<dbReference type="EC" id="2.1.1.63" evidence="3"/>
<dbReference type="SUPFAM" id="SSF46767">
    <property type="entry name" value="Methylated DNA-protein cysteine methyltransferase, C-terminal domain"/>
    <property type="match status" value="1"/>
</dbReference>
<organism evidence="11 12">
    <name type="scientific">Virgibacillus phasianinus</name>
    <dbReference type="NCBI Taxonomy" id="2017483"/>
    <lineage>
        <taxon>Bacteria</taxon>
        <taxon>Bacillati</taxon>
        <taxon>Bacillota</taxon>
        <taxon>Bacilli</taxon>
        <taxon>Bacillales</taxon>
        <taxon>Bacillaceae</taxon>
        <taxon>Virgibacillus</taxon>
    </lineage>
</organism>
<dbReference type="Pfam" id="PF01035">
    <property type="entry name" value="DNA_binding_1"/>
    <property type="match status" value="1"/>
</dbReference>
<evidence type="ECO:0000256" key="3">
    <source>
        <dbReference type="ARBA" id="ARBA00011918"/>
    </source>
</evidence>
<keyword evidence="5 11" id="KW-0808">Transferase</keyword>
<dbReference type="KEGG" id="vil:CFK37_01385"/>
<dbReference type="GO" id="GO:0006281">
    <property type="term" value="P:DNA repair"/>
    <property type="evidence" value="ECO:0007669"/>
    <property type="project" value="UniProtKB-KW"/>
</dbReference>
<dbReference type="InterPro" id="IPR036631">
    <property type="entry name" value="MGMT_N_sf"/>
</dbReference>
<evidence type="ECO:0000256" key="7">
    <source>
        <dbReference type="ARBA" id="ARBA00023204"/>
    </source>
</evidence>
<dbReference type="RefSeq" id="WP_089060233.1">
    <property type="nucleotide sequence ID" value="NZ_CP022315.1"/>
</dbReference>
<reference evidence="11 12" key="1">
    <citation type="submission" date="2017-07" db="EMBL/GenBank/DDBJ databases">
        <title>Virgibacillus sp. LM2416.</title>
        <authorList>
            <person name="Tak E.J."/>
            <person name="Bae J.-W."/>
        </authorList>
    </citation>
    <scope>NUCLEOTIDE SEQUENCE [LARGE SCALE GENOMIC DNA]</scope>
    <source>
        <strain evidence="11 12">LM2416</strain>
    </source>
</reference>
<evidence type="ECO:0000256" key="2">
    <source>
        <dbReference type="ARBA" id="ARBA00008711"/>
    </source>
</evidence>
<feature type="domain" description="Methylated-DNA-[protein]-cysteine S-methyltransferase DNA binding" evidence="9">
    <location>
        <begin position="91"/>
        <end position="170"/>
    </location>
</feature>
<dbReference type="AlphaFoldDB" id="A0A220TZ59"/>
<comment type="catalytic activity">
    <reaction evidence="1">
        <text>a 4-O-methyl-thymidine in DNA + L-cysteinyl-[protein] = a thymidine in DNA + S-methyl-L-cysteinyl-[protein]</text>
        <dbReference type="Rhea" id="RHEA:53428"/>
        <dbReference type="Rhea" id="RHEA-COMP:10131"/>
        <dbReference type="Rhea" id="RHEA-COMP:10132"/>
        <dbReference type="Rhea" id="RHEA-COMP:13555"/>
        <dbReference type="Rhea" id="RHEA-COMP:13556"/>
        <dbReference type="ChEBI" id="CHEBI:29950"/>
        <dbReference type="ChEBI" id="CHEBI:82612"/>
        <dbReference type="ChEBI" id="CHEBI:137386"/>
        <dbReference type="ChEBI" id="CHEBI:137387"/>
        <dbReference type="EC" id="2.1.1.63"/>
    </reaction>
</comment>
<dbReference type="Proteomes" id="UP000198312">
    <property type="component" value="Chromosome"/>
</dbReference>
<dbReference type="InterPro" id="IPR036388">
    <property type="entry name" value="WH-like_DNA-bd_sf"/>
</dbReference>
<dbReference type="NCBIfam" id="TIGR00589">
    <property type="entry name" value="ogt"/>
    <property type="match status" value="1"/>
</dbReference>
<gene>
    <name evidence="11" type="ORF">CFK37_01385</name>
</gene>
<evidence type="ECO:0000259" key="9">
    <source>
        <dbReference type="Pfam" id="PF01035"/>
    </source>
</evidence>
<dbReference type="InterPro" id="IPR014048">
    <property type="entry name" value="MethylDNA_cys_MeTrfase_DNA-bd"/>
</dbReference>
<keyword evidence="4 11" id="KW-0489">Methyltransferase</keyword>
<evidence type="ECO:0000313" key="11">
    <source>
        <dbReference type="EMBL" id="ASK60956.1"/>
    </source>
</evidence>
<dbReference type="InterPro" id="IPR008332">
    <property type="entry name" value="MethylG_MeTrfase_N"/>
</dbReference>
<evidence type="ECO:0000256" key="8">
    <source>
        <dbReference type="ARBA" id="ARBA00049348"/>
    </source>
</evidence>
<evidence type="ECO:0000256" key="5">
    <source>
        <dbReference type="ARBA" id="ARBA00022679"/>
    </source>
</evidence>
<dbReference type="PANTHER" id="PTHR10815:SF12">
    <property type="entry name" value="METHYLATED-DNA--PROTEIN-CYSTEINE METHYLTRANSFERASE, INDUCIBLE"/>
    <property type="match status" value="1"/>
</dbReference>
<dbReference type="PROSITE" id="PS00374">
    <property type="entry name" value="MGMT"/>
    <property type="match status" value="1"/>
</dbReference>
<comment type="catalytic activity">
    <reaction evidence="8">
        <text>a 6-O-methyl-2'-deoxyguanosine in DNA + L-cysteinyl-[protein] = S-methyl-L-cysteinyl-[protein] + a 2'-deoxyguanosine in DNA</text>
        <dbReference type="Rhea" id="RHEA:24000"/>
        <dbReference type="Rhea" id="RHEA-COMP:10131"/>
        <dbReference type="Rhea" id="RHEA-COMP:10132"/>
        <dbReference type="Rhea" id="RHEA-COMP:11367"/>
        <dbReference type="Rhea" id="RHEA-COMP:11368"/>
        <dbReference type="ChEBI" id="CHEBI:29950"/>
        <dbReference type="ChEBI" id="CHEBI:82612"/>
        <dbReference type="ChEBI" id="CHEBI:85445"/>
        <dbReference type="ChEBI" id="CHEBI:85448"/>
        <dbReference type="EC" id="2.1.1.63"/>
    </reaction>
</comment>
<dbReference type="GO" id="GO:0003908">
    <property type="term" value="F:methylated-DNA-[protein]-cysteine S-methyltransferase activity"/>
    <property type="evidence" value="ECO:0007669"/>
    <property type="project" value="UniProtKB-EC"/>
</dbReference>
<dbReference type="OrthoDB" id="9802228at2"/>
<keyword evidence="6" id="KW-0227">DNA damage</keyword>
<dbReference type="InterPro" id="IPR036217">
    <property type="entry name" value="MethylDNA_cys_MeTrfase_DNAb"/>
</dbReference>
<evidence type="ECO:0000256" key="1">
    <source>
        <dbReference type="ARBA" id="ARBA00001286"/>
    </source>
</evidence>
<dbReference type="FunFam" id="1.10.10.10:FF:000214">
    <property type="entry name" value="Methylated-DNA--protein-cysteine methyltransferase"/>
    <property type="match status" value="1"/>
</dbReference>
<protein>
    <recommendedName>
        <fullName evidence="3">methylated-DNA--[protein]-cysteine S-methyltransferase</fullName>
        <ecNumber evidence="3">2.1.1.63</ecNumber>
    </recommendedName>
</protein>
<accession>A0A220TZ59</accession>
<evidence type="ECO:0000313" key="12">
    <source>
        <dbReference type="Proteomes" id="UP000198312"/>
    </source>
</evidence>
<dbReference type="Gene3D" id="3.30.160.70">
    <property type="entry name" value="Methylated DNA-protein cysteine methyltransferase domain"/>
    <property type="match status" value="1"/>
</dbReference>
<dbReference type="Gene3D" id="1.10.10.10">
    <property type="entry name" value="Winged helix-like DNA-binding domain superfamily/Winged helix DNA-binding domain"/>
    <property type="match status" value="1"/>
</dbReference>
<keyword evidence="12" id="KW-1185">Reference proteome</keyword>
<dbReference type="CDD" id="cd06445">
    <property type="entry name" value="ATase"/>
    <property type="match status" value="1"/>
</dbReference>
<dbReference type="InterPro" id="IPR001497">
    <property type="entry name" value="MethylDNA_cys_MeTrfase_AS"/>
</dbReference>
<dbReference type="PANTHER" id="PTHR10815">
    <property type="entry name" value="METHYLATED-DNA--PROTEIN-CYSTEINE METHYLTRANSFERASE"/>
    <property type="match status" value="1"/>
</dbReference>
<dbReference type="GO" id="GO:0032259">
    <property type="term" value="P:methylation"/>
    <property type="evidence" value="ECO:0007669"/>
    <property type="project" value="UniProtKB-KW"/>
</dbReference>
<comment type="similarity">
    <text evidence="2">Belongs to the MGMT family.</text>
</comment>
<evidence type="ECO:0000259" key="10">
    <source>
        <dbReference type="Pfam" id="PF02870"/>
    </source>
</evidence>
<dbReference type="EMBL" id="CP022315">
    <property type="protein sequence ID" value="ASK60956.1"/>
    <property type="molecule type" value="Genomic_DNA"/>
</dbReference>
<proteinExistence type="inferred from homology"/>
<feature type="domain" description="Methylguanine DNA methyltransferase ribonuclease-like" evidence="10">
    <location>
        <begin position="11"/>
        <end position="87"/>
    </location>
</feature>
<evidence type="ECO:0000256" key="6">
    <source>
        <dbReference type="ARBA" id="ARBA00022763"/>
    </source>
</evidence>